<proteinExistence type="predicted"/>
<organism evidence="2 3">
    <name type="scientific">Leucothrix arctica</name>
    <dbReference type="NCBI Taxonomy" id="1481894"/>
    <lineage>
        <taxon>Bacteria</taxon>
        <taxon>Pseudomonadati</taxon>
        <taxon>Pseudomonadota</taxon>
        <taxon>Gammaproteobacteria</taxon>
        <taxon>Thiotrichales</taxon>
        <taxon>Thiotrichaceae</taxon>
        <taxon>Leucothrix</taxon>
    </lineage>
</organism>
<dbReference type="PROSITE" id="PS50943">
    <property type="entry name" value="HTH_CROC1"/>
    <property type="match status" value="1"/>
</dbReference>
<dbReference type="GO" id="GO:0003677">
    <property type="term" value="F:DNA binding"/>
    <property type="evidence" value="ECO:0007669"/>
    <property type="project" value="InterPro"/>
</dbReference>
<evidence type="ECO:0000259" key="1">
    <source>
        <dbReference type="PROSITE" id="PS50943"/>
    </source>
</evidence>
<dbReference type="OrthoDB" id="137988at2"/>
<evidence type="ECO:0000313" key="2">
    <source>
        <dbReference type="EMBL" id="PWQ93106.1"/>
    </source>
</evidence>
<sequence length="527" mass="58827">MSKQTSLSRKGHFLGTKIRNLRKRNNLTMEDLSVRCIQVDADSAPSVSYLSMIENGKRIPSEKMLEVIAEVFQKELSWFLDESSETGVIVDGKNKKGGIDGVALEPEFLFSKQQLQSALPEMLSQTGTSGRQFAHLLIRAHQEYNQNNFPSLEKAAEEVGKKQMPLGLDDIRGIVKKMGMKIKWFSRDPDQVTDESNNQTNTLVRSFYEPPGIIYANEELKKYPDRLKFDLATHIGHYALYGKDGLSSTNSAGQGLVEHTLRDANEIHESMTIDSSEILQAWRNFECSFFAGSLLCPKAAFKQHLNRTAYAIDANKAVGVSMSAYMRRMTSVSAYPHWHYFDAYLPGQLKAVYRGNGIPLPIGNMRPIQDPCPHWSLFRVLQADSGKPKAQISVLRKGDQDIIYSCDSIRTNDLAGNPHVLCVGIDLNPALASQGSDPQEIAAEIKKNCISHGGQAEIPANIKKELTRVSRILNISWVERGLNDHAIVICPRGGLCPREEKCTHAGRVTEPSLSMQEIRRQIILSSQ</sequence>
<dbReference type="Pfam" id="PF01381">
    <property type="entry name" value="HTH_3"/>
    <property type="match status" value="1"/>
</dbReference>
<dbReference type="AlphaFoldDB" id="A0A317C333"/>
<gene>
    <name evidence="2" type="ORF">DKT75_20675</name>
</gene>
<dbReference type="Gene3D" id="1.10.260.40">
    <property type="entry name" value="lambda repressor-like DNA-binding domains"/>
    <property type="match status" value="1"/>
</dbReference>
<dbReference type="SMART" id="SM00530">
    <property type="entry name" value="HTH_XRE"/>
    <property type="match status" value="1"/>
</dbReference>
<keyword evidence="3" id="KW-1185">Reference proteome</keyword>
<dbReference type="Pfam" id="PF12268">
    <property type="entry name" value="DUF3612"/>
    <property type="match status" value="1"/>
</dbReference>
<dbReference type="CDD" id="cd00093">
    <property type="entry name" value="HTH_XRE"/>
    <property type="match status" value="1"/>
</dbReference>
<dbReference type="RefSeq" id="WP_109826635.1">
    <property type="nucleotide sequence ID" value="NZ_QGKL01000043.1"/>
</dbReference>
<dbReference type="EMBL" id="QGKL01000043">
    <property type="protein sequence ID" value="PWQ93106.1"/>
    <property type="molecule type" value="Genomic_DNA"/>
</dbReference>
<comment type="caution">
    <text evidence="2">The sequence shown here is derived from an EMBL/GenBank/DDBJ whole genome shotgun (WGS) entry which is preliminary data.</text>
</comment>
<dbReference type="SUPFAM" id="SSF47413">
    <property type="entry name" value="lambda repressor-like DNA-binding domains"/>
    <property type="match status" value="1"/>
</dbReference>
<evidence type="ECO:0000313" key="3">
    <source>
        <dbReference type="Proteomes" id="UP000245506"/>
    </source>
</evidence>
<accession>A0A317C333</accession>
<dbReference type="Proteomes" id="UP000245506">
    <property type="component" value="Unassembled WGS sequence"/>
</dbReference>
<dbReference type="InterPro" id="IPR010982">
    <property type="entry name" value="Lambda_DNA-bd_dom_sf"/>
</dbReference>
<protein>
    <submittedName>
        <fullName evidence="2">DUF3612 domain-containing protein</fullName>
    </submittedName>
</protein>
<dbReference type="InterPro" id="IPR022055">
    <property type="entry name" value="DUF3612"/>
</dbReference>
<feature type="domain" description="HTH cro/C1-type" evidence="1">
    <location>
        <begin position="18"/>
        <end position="79"/>
    </location>
</feature>
<dbReference type="InterPro" id="IPR001387">
    <property type="entry name" value="Cro/C1-type_HTH"/>
</dbReference>
<name>A0A317C333_9GAMM</name>
<reference evidence="2 3" key="1">
    <citation type="submission" date="2018-05" db="EMBL/GenBank/DDBJ databases">
        <title>Leucothrix arctica sp. nov., isolated from Arctic seawater.</title>
        <authorList>
            <person name="Choi A."/>
            <person name="Baek K."/>
        </authorList>
    </citation>
    <scope>NUCLEOTIDE SEQUENCE [LARGE SCALE GENOMIC DNA]</scope>
    <source>
        <strain evidence="2 3">IMCC9719</strain>
    </source>
</reference>